<evidence type="ECO:0000313" key="3">
    <source>
        <dbReference type="Proteomes" id="UP001201701"/>
    </source>
</evidence>
<dbReference type="InterPro" id="IPR052948">
    <property type="entry name" value="Low_temp-induced_all0457"/>
</dbReference>
<dbReference type="EMBL" id="JAKREW010000010">
    <property type="protein sequence ID" value="MCG7505945.1"/>
    <property type="molecule type" value="Genomic_DNA"/>
</dbReference>
<keyword evidence="3" id="KW-1185">Reference proteome</keyword>
<dbReference type="RefSeq" id="WP_239365615.1">
    <property type="nucleotide sequence ID" value="NZ_JAKREW010000010.1"/>
</dbReference>
<feature type="domain" description="General stress protein 17M-like" evidence="1">
    <location>
        <begin position="6"/>
        <end position="67"/>
    </location>
</feature>
<proteinExistence type="predicted"/>
<sequence length="179" mass="17545">MQTVTGLFDTREQARTAIEDLERAGIASDKISLVGSSKPETEAGDGAAAGAGVGVLAGGAGGLLAGLGLIAIPGIGPVVAAGWLAAMAAGAAAGGVAGGLVGALAGAGVSKDEAELYTEGVRRGGVLVAVQTDSADAAAIRSILVSNGAVDISARRDAYFSDPDAPAEEFPERRRAPYR</sequence>
<reference evidence="2 3" key="1">
    <citation type="submission" date="2022-02" db="EMBL/GenBank/DDBJ databases">
        <title>Draft genome sequence of Mezorhizobium retamae strain IRAMC:0171 isolated from Retama raetam nodules.</title>
        <authorList>
            <person name="Bengaied R."/>
            <person name="Sbissi I."/>
            <person name="Huber K."/>
            <person name="Ghodbane F."/>
            <person name="Nouioui I."/>
            <person name="Tarhouni M."/>
            <person name="Gtari M."/>
        </authorList>
    </citation>
    <scope>NUCLEOTIDE SEQUENCE [LARGE SCALE GENOMIC DNA]</scope>
    <source>
        <strain evidence="2 3">IRAMC:0171</strain>
    </source>
</reference>
<name>A0ABS9QEU7_9HYPH</name>
<protein>
    <recommendedName>
        <fullName evidence="1">General stress protein 17M-like domain-containing protein</fullName>
    </recommendedName>
</protein>
<dbReference type="Pfam" id="PF11181">
    <property type="entry name" value="YflT"/>
    <property type="match status" value="1"/>
</dbReference>
<organism evidence="2 3">
    <name type="scientific">Mesorhizobium retamae</name>
    <dbReference type="NCBI Taxonomy" id="2912854"/>
    <lineage>
        <taxon>Bacteria</taxon>
        <taxon>Pseudomonadati</taxon>
        <taxon>Pseudomonadota</taxon>
        <taxon>Alphaproteobacteria</taxon>
        <taxon>Hyphomicrobiales</taxon>
        <taxon>Phyllobacteriaceae</taxon>
        <taxon>Mesorhizobium</taxon>
    </lineage>
</organism>
<dbReference type="Proteomes" id="UP001201701">
    <property type="component" value="Unassembled WGS sequence"/>
</dbReference>
<gene>
    <name evidence="2" type="ORF">L4923_13060</name>
</gene>
<dbReference type="InterPro" id="IPR025889">
    <property type="entry name" value="GSP17M-like_dom"/>
</dbReference>
<comment type="caution">
    <text evidence="2">The sequence shown here is derived from an EMBL/GenBank/DDBJ whole genome shotgun (WGS) entry which is preliminary data.</text>
</comment>
<evidence type="ECO:0000313" key="2">
    <source>
        <dbReference type="EMBL" id="MCG7505945.1"/>
    </source>
</evidence>
<dbReference type="PANTHER" id="PTHR36109">
    <property type="entry name" value="MEMBRANE PROTEIN-RELATED"/>
    <property type="match status" value="1"/>
</dbReference>
<evidence type="ECO:0000259" key="1">
    <source>
        <dbReference type="Pfam" id="PF11181"/>
    </source>
</evidence>
<accession>A0ABS9QEU7</accession>
<dbReference type="PANTHER" id="PTHR36109:SF2">
    <property type="entry name" value="MEMBRANE PROTEIN"/>
    <property type="match status" value="1"/>
</dbReference>